<sequence>MGKFSGAPKITHALAGRRRNPGTRYIQDKLKEVKGLERSCILGRSTCSSFMSTDEPKMTRLGTGLNIPDIDVCGRHFLFDKKCSNEGRTDLKYFREKRLPKPNSFIPPLPQDYQGHSSNQINRFTLEKELSHSPSKPFDLGSYERYDLTSVPAIMIPLTAQSLGGKPVFSADVQINRPRVNNQTYGPFQNSQNKKSSTYIDPVCGASASFVQRLSEMASLEGETMRHENLKKLKKTKRLES</sequence>
<gene>
    <name evidence="1" type="ORF">AGOR_G00175270</name>
</gene>
<proteinExistence type="predicted"/>
<dbReference type="Proteomes" id="UP000829720">
    <property type="component" value="Unassembled WGS sequence"/>
</dbReference>
<evidence type="ECO:0000313" key="2">
    <source>
        <dbReference type="Proteomes" id="UP000829720"/>
    </source>
</evidence>
<dbReference type="EMBL" id="JAERUA010000016">
    <property type="protein sequence ID" value="KAI1889070.1"/>
    <property type="molecule type" value="Genomic_DNA"/>
</dbReference>
<evidence type="ECO:0000313" key="1">
    <source>
        <dbReference type="EMBL" id="KAI1889070.1"/>
    </source>
</evidence>
<dbReference type="AlphaFoldDB" id="A0A8T3CZC9"/>
<organism evidence="1 2">
    <name type="scientific">Albula goreensis</name>
    <dbReference type="NCBI Taxonomy" id="1534307"/>
    <lineage>
        <taxon>Eukaryota</taxon>
        <taxon>Metazoa</taxon>
        <taxon>Chordata</taxon>
        <taxon>Craniata</taxon>
        <taxon>Vertebrata</taxon>
        <taxon>Euteleostomi</taxon>
        <taxon>Actinopterygii</taxon>
        <taxon>Neopterygii</taxon>
        <taxon>Teleostei</taxon>
        <taxon>Albuliformes</taxon>
        <taxon>Albulidae</taxon>
        <taxon>Albula</taxon>
    </lineage>
</organism>
<dbReference type="OrthoDB" id="9888309at2759"/>
<name>A0A8T3CZC9_9TELE</name>
<comment type="caution">
    <text evidence="1">The sequence shown here is derived from an EMBL/GenBank/DDBJ whole genome shotgun (WGS) entry which is preliminary data.</text>
</comment>
<dbReference type="Pfam" id="PF17690">
    <property type="entry name" value="DUF5537"/>
    <property type="match status" value="1"/>
</dbReference>
<reference evidence="1" key="1">
    <citation type="submission" date="2021-01" db="EMBL/GenBank/DDBJ databases">
        <authorList>
            <person name="Zahm M."/>
            <person name="Roques C."/>
            <person name="Cabau C."/>
            <person name="Klopp C."/>
            <person name="Donnadieu C."/>
            <person name="Jouanno E."/>
            <person name="Lampietro C."/>
            <person name="Louis A."/>
            <person name="Herpin A."/>
            <person name="Echchiki A."/>
            <person name="Berthelot C."/>
            <person name="Parey E."/>
            <person name="Roest-Crollius H."/>
            <person name="Braasch I."/>
            <person name="Postlethwait J."/>
            <person name="Bobe J."/>
            <person name="Montfort J."/>
            <person name="Bouchez O."/>
            <person name="Begum T."/>
            <person name="Mejri S."/>
            <person name="Adams A."/>
            <person name="Chen W.-J."/>
            <person name="Guiguen Y."/>
        </authorList>
    </citation>
    <scope>NUCLEOTIDE SEQUENCE</scope>
    <source>
        <tissue evidence="1">Blood</tissue>
    </source>
</reference>
<accession>A0A8T3CZC9</accession>
<dbReference type="InterPro" id="IPR040505">
    <property type="entry name" value="DUF5537"/>
</dbReference>
<protein>
    <submittedName>
        <fullName evidence="1">Uncharacterized protein</fullName>
    </submittedName>
</protein>
<keyword evidence="2" id="KW-1185">Reference proteome</keyword>